<evidence type="ECO:0008006" key="5">
    <source>
        <dbReference type="Google" id="ProtNLM"/>
    </source>
</evidence>
<feature type="signal peptide" evidence="2">
    <location>
        <begin position="1"/>
        <end position="31"/>
    </location>
</feature>
<dbReference type="Proteomes" id="UP001431776">
    <property type="component" value="Unassembled WGS sequence"/>
</dbReference>
<keyword evidence="4" id="KW-1185">Reference proteome</keyword>
<evidence type="ECO:0000256" key="2">
    <source>
        <dbReference type="SAM" id="SignalP"/>
    </source>
</evidence>
<comment type="caution">
    <text evidence="3">The sequence shown here is derived from an EMBL/GenBank/DDBJ whole genome shotgun (WGS) entry which is preliminary data.</text>
</comment>
<organism evidence="3 4">
    <name type="scientific">Anaerobaca lacustris</name>
    <dbReference type="NCBI Taxonomy" id="3044600"/>
    <lineage>
        <taxon>Bacteria</taxon>
        <taxon>Pseudomonadati</taxon>
        <taxon>Planctomycetota</taxon>
        <taxon>Phycisphaerae</taxon>
        <taxon>Sedimentisphaerales</taxon>
        <taxon>Anaerobacaceae</taxon>
        <taxon>Anaerobaca</taxon>
    </lineage>
</organism>
<proteinExistence type="predicted"/>
<gene>
    <name evidence="3" type="ORF">QJ522_22350</name>
</gene>
<evidence type="ECO:0000313" key="4">
    <source>
        <dbReference type="Proteomes" id="UP001431776"/>
    </source>
</evidence>
<dbReference type="AlphaFoldDB" id="A0AAW6U4N6"/>
<keyword evidence="1" id="KW-0812">Transmembrane</keyword>
<keyword evidence="1" id="KW-1133">Transmembrane helix</keyword>
<sequence>MVIPNRMCHPLSVLGVLLLLSTTVLTVPAQADLEIGDNLQYTYDFTCITNNNAIDAAVGEAQLSVIVSADQLTDQWARFTFYNAGPEPSSIKGVYFYDGALLGNDDVTLASSSGVSFAAGADPAHLPGYSESATRVFAADADPPPPKNGVQEAEWLEVLFDLAEGKTFADVLGSINRGFADGYVAGASLVIGVHVIAFTGGGSESFIMVPVPGAALLGFLGFGWAGLKLRKRV</sequence>
<feature type="transmembrane region" description="Helical" evidence="1">
    <location>
        <begin position="206"/>
        <end position="227"/>
    </location>
</feature>
<evidence type="ECO:0000256" key="1">
    <source>
        <dbReference type="SAM" id="Phobius"/>
    </source>
</evidence>
<keyword evidence="1" id="KW-0472">Membrane</keyword>
<dbReference type="RefSeq" id="WP_349247228.1">
    <property type="nucleotide sequence ID" value="NZ_JASCXX010000060.1"/>
</dbReference>
<keyword evidence="2" id="KW-0732">Signal</keyword>
<protein>
    <recommendedName>
        <fullName evidence="5">PEP-CTERM sorting domain-containing protein</fullName>
    </recommendedName>
</protein>
<name>A0AAW6U4N6_9BACT</name>
<feature type="chain" id="PRO_5043352928" description="PEP-CTERM sorting domain-containing protein" evidence="2">
    <location>
        <begin position="32"/>
        <end position="233"/>
    </location>
</feature>
<dbReference type="EMBL" id="JASCXX010000060">
    <property type="protein sequence ID" value="MDI6451820.1"/>
    <property type="molecule type" value="Genomic_DNA"/>
</dbReference>
<evidence type="ECO:0000313" key="3">
    <source>
        <dbReference type="EMBL" id="MDI6451820.1"/>
    </source>
</evidence>
<accession>A0AAW6U4N6</accession>
<reference evidence="3" key="1">
    <citation type="submission" date="2023-05" db="EMBL/GenBank/DDBJ databases">
        <title>Anaerotaeda fermentans gen. nov., sp. nov., a novel anaerobic planctomycete of the new family within the order Sedimentisphaerales isolated from Taman Peninsula, Russia.</title>
        <authorList>
            <person name="Khomyakova M.A."/>
            <person name="Merkel A.Y."/>
            <person name="Slobodkin A.I."/>
        </authorList>
    </citation>
    <scope>NUCLEOTIDE SEQUENCE</scope>
    <source>
        <strain evidence="3">M17dextr</strain>
    </source>
</reference>